<evidence type="ECO:0000313" key="2">
    <source>
        <dbReference type="Proteomes" id="UP000276133"/>
    </source>
</evidence>
<dbReference type="Proteomes" id="UP000276133">
    <property type="component" value="Unassembled WGS sequence"/>
</dbReference>
<organism evidence="1 2">
    <name type="scientific">Brachionus plicatilis</name>
    <name type="common">Marine rotifer</name>
    <name type="synonym">Brachionus muelleri</name>
    <dbReference type="NCBI Taxonomy" id="10195"/>
    <lineage>
        <taxon>Eukaryota</taxon>
        <taxon>Metazoa</taxon>
        <taxon>Spiralia</taxon>
        <taxon>Gnathifera</taxon>
        <taxon>Rotifera</taxon>
        <taxon>Eurotatoria</taxon>
        <taxon>Monogononta</taxon>
        <taxon>Pseudotrocha</taxon>
        <taxon>Ploima</taxon>
        <taxon>Brachionidae</taxon>
        <taxon>Brachionus</taxon>
    </lineage>
</organism>
<accession>A0A3M7RLJ1</accession>
<evidence type="ECO:0000313" key="1">
    <source>
        <dbReference type="EMBL" id="RNA24432.1"/>
    </source>
</evidence>
<comment type="caution">
    <text evidence="1">The sequence shown here is derived from an EMBL/GenBank/DDBJ whole genome shotgun (WGS) entry which is preliminary data.</text>
</comment>
<proteinExistence type="predicted"/>
<sequence length="230" mass="27062">MCSEFGRLWKINFNPTKSVIIFQNWSKNDVSRDFYLSGIKVQKVNSLFYLGLPIGDHVFKENYWDEKFKKVQKALYSLNGVGCRAFGLEPKILARLYSIYCQPIFNYGIEICHIKKNVGKIIDLDPFTEDGKVCLDALDQFYVSKITQIDKAQLYRKIVHLCDLLCKDQSLLRSIRAIPCQFGMDLIRIELFFMKQKLILECSIEFFDYFQKYTLEFDILFNKNNSNMLI</sequence>
<evidence type="ECO:0008006" key="3">
    <source>
        <dbReference type="Google" id="ProtNLM"/>
    </source>
</evidence>
<reference evidence="1 2" key="1">
    <citation type="journal article" date="2018" name="Sci. Rep.">
        <title>Genomic signatures of local adaptation to the degree of environmental predictability in rotifers.</title>
        <authorList>
            <person name="Franch-Gras L."/>
            <person name="Hahn C."/>
            <person name="Garcia-Roger E.M."/>
            <person name="Carmona M.J."/>
            <person name="Serra M."/>
            <person name="Gomez A."/>
        </authorList>
    </citation>
    <scope>NUCLEOTIDE SEQUENCE [LARGE SCALE GENOMIC DNA]</scope>
    <source>
        <strain evidence="1">HYR1</strain>
    </source>
</reference>
<keyword evidence="2" id="KW-1185">Reference proteome</keyword>
<name>A0A3M7RLJ1_BRAPC</name>
<dbReference type="OrthoDB" id="10350425at2759"/>
<dbReference type="AlphaFoldDB" id="A0A3M7RLJ1"/>
<dbReference type="EMBL" id="REGN01003119">
    <property type="protein sequence ID" value="RNA24432.1"/>
    <property type="molecule type" value="Genomic_DNA"/>
</dbReference>
<protein>
    <recommendedName>
        <fullName evidence="3">RNA-directed DNA polymerase from mobile element jockey-like</fullName>
    </recommendedName>
</protein>
<gene>
    <name evidence="1" type="ORF">BpHYR1_038884</name>
</gene>